<evidence type="ECO:0000256" key="12">
    <source>
        <dbReference type="ARBA" id="ARBA00042081"/>
    </source>
</evidence>
<name>A0AAV5QX35_PICKL</name>
<dbReference type="PANTHER" id="PTHR43066:SF1">
    <property type="entry name" value="RHOMBOID PROTEIN 2"/>
    <property type="match status" value="1"/>
</dbReference>
<evidence type="ECO:0000256" key="2">
    <source>
        <dbReference type="ARBA" id="ARBA00004257"/>
    </source>
</evidence>
<keyword evidence="5 15" id="KW-0645">Protease</keyword>
<reference evidence="15 16" key="1">
    <citation type="journal article" date="2023" name="Elife">
        <title>Identification of key yeast species and microbe-microbe interactions impacting larval growth of Drosophila in the wild.</title>
        <authorList>
            <person name="Mure A."/>
            <person name="Sugiura Y."/>
            <person name="Maeda R."/>
            <person name="Honda K."/>
            <person name="Sakurai N."/>
            <person name="Takahashi Y."/>
            <person name="Watada M."/>
            <person name="Katoh T."/>
            <person name="Gotoh A."/>
            <person name="Gotoh Y."/>
            <person name="Taniguchi I."/>
            <person name="Nakamura K."/>
            <person name="Hayashi T."/>
            <person name="Katayama T."/>
            <person name="Uemura T."/>
            <person name="Hattori Y."/>
        </authorList>
    </citation>
    <scope>NUCLEOTIDE SEQUENCE [LARGE SCALE GENOMIC DNA]</scope>
    <source>
        <strain evidence="15 16">PK-24</strain>
    </source>
</reference>
<evidence type="ECO:0000256" key="11">
    <source>
        <dbReference type="ARBA" id="ARBA00039804"/>
    </source>
</evidence>
<dbReference type="EMBL" id="BTGB01000001">
    <property type="protein sequence ID" value="GMM43490.1"/>
    <property type="molecule type" value="Genomic_DNA"/>
</dbReference>
<feature type="transmembrane region" description="Helical" evidence="13">
    <location>
        <begin position="189"/>
        <end position="211"/>
    </location>
</feature>
<gene>
    <name evidence="15" type="ORF">DAPK24_000650</name>
</gene>
<sequence>MNQLLTEISTFVSLPLPVISTGVTCFMILTYISSIFSPNIISNWSLSPNSLLSGNTTSLTTFPLIHVNFLHLLSNIIVLYHPLSQFENSHGSLHTALLLNTLGAITGIAFTIISLILNYIGIESDDSLNVSILGSSGWAFTFLTINCCYNSINNPYTTIYNTHYNVPTIFLPLIYLIISFILVPSSSFLGHFVSIILGVLIFKNYIAFLAIPPFNLLGKIENLNIFKYSIESIFPIELFKWTWENDVKEIRYQLTDFNNPNPILPTHNEQNSGEKLDI</sequence>
<feature type="transmembrane region" description="Helical" evidence="13">
    <location>
        <begin position="61"/>
        <end position="83"/>
    </location>
</feature>
<dbReference type="Proteomes" id="UP001378960">
    <property type="component" value="Unassembled WGS sequence"/>
</dbReference>
<keyword evidence="8 13" id="KW-1133">Transmembrane helix</keyword>
<dbReference type="AlphaFoldDB" id="A0AAV5QX35"/>
<keyword evidence="16" id="KW-1185">Reference proteome</keyword>
<evidence type="ECO:0000256" key="7">
    <source>
        <dbReference type="ARBA" id="ARBA00022801"/>
    </source>
</evidence>
<evidence type="ECO:0000313" key="16">
    <source>
        <dbReference type="Proteomes" id="UP001378960"/>
    </source>
</evidence>
<comment type="similarity">
    <text evidence="3">Belongs to the peptidase S54 family.</text>
</comment>
<evidence type="ECO:0000256" key="3">
    <source>
        <dbReference type="ARBA" id="ARBA00009045"/>
    </source>
</evidence>
<dbReference type="PANTHER" id="PTHR43066">
    <property type="entry name" value="RHOMBOID-RELATED PROTEIN"/>
    <property type="match status" value="1"/>
</dbReference>
<dbReference type="GO" id="GO:0004252">
    <property type="term" value="F:serine-type endopeptidase activity"/>
    <property type="evidence" value="ECO:0007669"/>
    <property type="project" value="InterPro"/>
</dbReference>
<comment type="subcellular location">
    <subcellularLocation>
        <location evidence="2">Golgi apparatus</location>
        <location evidence="2">cis-Golgi network membrane</location>
        <topology evidence="2">Multi-pass membrane protein</topology>
    </subcellularLocation>
</comment>
<evidence type="ECO:0000313" key="15">
    <source>
        <dbReference type="EMBL" id="GMM43490.1"/>
    </source>
</evidence>
<protein>
    <recommendedName>
        <fullName evidence="11">Rhomboid-type serine protease 2</fullName>
        <ecNumber evidence="4">3.4.21.105</ecNumber>
    </recommendedName>
    <alternativeName>
        <fullName evidence="12">Rhomboid protein 2</fullName>
    </alternativeName>
</protein>
<feature type="transmembrane region" description="Helical" evidence="13">
    <location>
        <begin position="12"/>
        <end position="41"/>
    </location>
</feature>
<comment type="function">
    <text evidence="10">Probable rhomboid-type serine protease that catalyzes intramembrane proteolysis.</text>
</comment>
<feature type="domain" description="Peptidase S54 rhomboid" evidence="14">
    <location>
        <begin position="56"/>
        <end position="201"/>
    </location>
</feature>
<feature type="transmembrane region" description="Helical" evidence="13">
    <location>
        <begin position="132"/>
        <end position="152"/>
    </location>
</feature>
<dbReference type="GO" id="GO:0016020">
    <property type="term" value="C:membrane"/>
    <property type="evidence" value="ECO:0007669"/>
    <property type="project" value="InterPro"/>
</dbReference>
<evidence type="ECO:0000256" key="8">
    <source>
        <dbReference type="ARBA" id="ARBA00022989"/>
    </source>
</evidence>
<keyword evidence="7" id="KW-0378">Hydrolase</keyword>
<evidence type="ECO:0000256" key="1">
    <source>
        <dbReference type="ARBA" id="ARBA00000156"/>
    </source>
</evidence>
<evidence type="ECO:0000256" key="4">
    <source>
        <dbReference type="ARBA" id="ARBA00013039"/>
    </source>
</evidence>
<keyword evidence="6 13" id="KW-0812">Transmembrane</keyword>
<keyword evidence="9 13" id="KW-0472">Membrane</keyword>
<evidence type="ECO:0000259" key="14">
    <source>
        <dbReference type="Pfam" id="PF01694"/>
    </source>
</evidence>
<organism evidence="15 16">
    <name type="scientific">Pichia kluyveri</name>
    <name type="common">Yeast</name>
    <dbReference type="NCBI Taxonomy" id="36015"/>
    <lineage>
        <taxon>Eukaryota</taxon>
        <taxon>Fungi</taxon>
        <taxon>Dikarya</taxon>
        <taxon>Ascomycota</taxon>
        <taxon>Saccharomycotina</taxon>
        <taxon>Pichiomycetes</taxon>
        <taxon>Pichiales</taxon>
        <taxon>Pichiaceae</taxon>
        <taxon>Pichia</taxon>
    </lineage>
</organism>
<evidence type="ECO:0000256" key="5">
    <source>
        <dbReference type="ARBA" id="ARBA00022670"/>
    </source>
</evidence>
<accession>A0AAV5QX35</accession>
<evidence type="ECO:0000256" key="13">
    <source>
        <dbReference type="SAM" id="Phobius"/>
    </source>
</evidence>
<comment type="caution">
    <text evidence="15">The sequence shown here is derived from an EMBL/GenBank/DDBJ whole genome shotgun (WGS) entry which is preliminary data.</text>
</comment>
<dbReference type="Gene3D" id="1.20.1540.10">
    <property type="entry name" value="Rhomboid-like"/>
    <property type="match status" value="1"/>
</dbReference>
<dbReference type="GO" id="GO:0006508">
    <property type="term" value="P:proteolysis"/>
    <property type="evidence" value="ECO:0007669"/>
    <property type="project" value="UniProtKB-KW"/>
</dbReference>
<dbReference type="InterPro" id="IPR022764">
    <property type="entry name" value="Peptidase_S54_rhomboid_dom"/>
</dbReference>
<dbReference type="GO" id="GO:0005794">
    <property type="term" value="C:Golgi apparatus"/>
    <property type="evidence" value="ECO:0007669"/>
    <property type="project" value="UniProtKB-SubCell"/>
</dbReference>
<proteinExistence type="inferred from homology"/>
<comment type="catalytic activity">
    <reaction evidence="1">
        <text>Cleaves type-1 transmembrane domains using a catalytic dyad composed of serine and histidine that are contributed by different transmembrane domains.</text>
        <dbReference type="EC" id="3.4.21.105"/>
    </reaction>
</comment>
<evidence type="ECO:0000256" key="6">
    <source>
        <dbReference type="ARBA" id="ARBA00022692"/>
    </source>
</evidence>
<dbReference type="SUPFAM" id="SSF144091">
    <property type="entry name" value="Rhomboid-like"/>
    <property type="match status" value="1"/>
</dbReference>
<dbReference type="EC" id="3.4.21.105" evidence="4"/>
<feature type="transmembrane region" description="Helical" evidence="13">
    <location>
        <begin position="164"/>
        <end position="183"/>
    </location>
</feature>
<evidence type="ECO:0000256" key="9">
    <source>
        <dbReference type="ARBA" id="ARBA00023136"/>
    </source>
</evidence>
<feature type="transmembrane region" description="Helical" evidence="13">
    <location>
        <begin position="95"/>
        <end position="120"/>
    </location>
</feature>
<evidence type="ECO:0000256" key="10">
    <source>
        <dbReference type="ARBA" id="ARBA00037147"/>
    </source>
</evidence>
<dbReference type="Pfam" id="PF01694">
    <property type="entry name" value="Rhomboid"/>
    <property type="match status" value="1"/>
</dbReference>
<dbReference type="InterPro" id="IPR035952">
    <property type="entry name" value="Rhomboid-like_sf"/>
</dbReference>